<feature type="domain" description="CAAX prenyl protease 2/Lysostaphin resistance protein A-like" evidence="2">
    <location>
        <begin position="156"/>
        <end position="242"/>
    </location>
</feature>
<feature type="transmembrane region" description="Helical" evidence="1">
    <location>
        <begin position="186"/>
        <end position="204"/>
    </location>
</feature>
<feature type="transmembrane region" description="Helical" evidence="1">
    <location>
        <begin position="31"/>
        <end position="53"/>
    </location>
</feature>
<keyword evidence="1" id="KW-1133">Transmembrane helix</keyword>
<feature type="transmembrane region" description="Helical" evidence="1">
    <location>
        <begin position="260"/>
        <end position="280"/>
    </location>
</feature>
<dbReference type="Pfam" id="PF02517">
    <property type="entry name" value="Rce1-like"/>
    <property type="match status" value="1"/>
</dbReference>
<gene>
    <name evidence="3" type="ORF">H9851_05850</name>
</gene>
<protein>
    <submittedName>
        <fullName evidence="3">CPBP family intramembrane metalloprotease</fullName>
    </submittedName>
</protein>
<comment type="caution">
    <text evidence="3">The sequence shown here is derived from an EMBL/GenBank/DDBJ whole genome shotgun (WGS) entry which is preliminary data.</text>
</comment>
<dbReference type="GO" id="GO:0080120">
    <property type="term" value="P:CAAX-box protein maturation"/>
    <property type="evidence" value="ECO:0007669"/>
    <property type="project" value="UniProtKB-ARBA"/>
</dbReference>
<keyword evidence="3" id="KW-0645">Protease</keyword>
<dbReference type="GO" id="GO:0008237">
    <property type="term" value="F:metallopeptidase activity"/>
    <property type="evidence" value="ECO:0007669"/>
    <property type="project" value="UniProtKB-KW"/>
</dbReference>
<dbReference type="EMBL" id="DXEW01000029">
    <property type="protein sequence ID" value="HIX50790.1"/>
    <property type="molecule type" value="Genomic_DNA"/>
</dbReference>
<keyword evidence="3" id="KW-0378">Hydrolase</keyword>
<keyword evidence="1" id="KW-0812">Transmembrane</keyword>
<evidence type="ECO:0000259" key="2">
    <source>
        <dbReference type="Pfam" id="PF02517"/>
    </source>
</evidence>
<dbReference type="GO" id="GO:0004175">
    <property type="term" value="F:endopeptidase activity"/>
    <property type="evidence" value="ECO:0007669"/>
    <property type="project" value="UniProtKB-ARBA"/>
</dbReference>
<keyword evidence="1" id="KW-0472">Membrane</keyword>
<feature type="transmembrane region" description="Helical" evidence="1">
    <location>
        <begin position="156"/>
        <end position="174"/>
    </location>
</feature>
<evidence type="ECO:0000313" key="4">
    <source>
        <dbReference type="Proteomes" id="UP000886847"/>
    </source>
</evidence>
<feature type="transmembrane region" description="Helical" evidence="1">
    <location>
        <begin position="73"/>
        <end position="91"/>
    </location>
</feature>
<dbReference type="AlphaFoldDB" id="A0A9D1W1Y7"/>
<evidence type="ECO:0000313" key="3">
    <source>
        <dbReference type="EMBL" id="HIX50790.1"/>
    </source>
</evidence>
<dbReference type="PANTHER" id="PTHR36435:SF1">
    <property type="entry name" value="CAAX AMINO TERMINAL PROTEASE FAMILY PROTEIN"/>
    <property type="match status" value="1"/>
</dbReference>
<reference evidence="3" key="1">
    <citation type="journal article" date="2021" name="PeerJ">
        <title>Extensive microbial diversity within the chicken gut microbiome revealed by metagenomics and culture.</title>
        <authorList>
            <person name="Gilroy R."/>
            <person name="Ravi A."/>
            <person name="Getino M."/>
            <person name="Pursley I."/>
            <person name="Horton D.L."/>
            <person name="Alikhan N.F."/>
            <person name="Baker D."/>
            <person name="Gharbi K."/>
            <person name="Hall N."/>
            <person name="Watson M."/>
            <person name="Adriaenssens E.M."/>
            <person name="Foster-Nyarko E."/>
            <person name="Jarju S."/>
            <person name="Secka A."/>
            <person name="Antonio M."/>
            <person name="Oren A."/>
            <person name="Chaudhuri R.R."/>
            <person name="La Ragione R."/>
            <person name="Hildebrand F."/>
            <person name="Pallen M.J."/>
        </authorList>
    </citation>
    <scope>NUCLEOTIDE SEQUENCE</scope>
    <source>
        <strain evidence="3">2189</strain>
    </source>
</reference>
<feature type="transmembrane region" description="Helical" evidence="1">
    <location>
        <begin position="292"/>
        <end position="313"/>
    </location>
</feature>
<organism evidence="3 4">
    <name type="scientific">Candidatus Borkfalkia faecavium</name>
    <dbReference type="NCBI Taxonomy" id="2838508"/>
    <lineage>
        <taxon>Bacteria</taxon>
        <taxon>Bacillati</taxon>
        <taxon>Bacillota</taxon>
        <taxon>Clostridia</taxon>
        <taxon>Christensenellales</taxon>
        <taxon>Christensenellaceae</taxon>
        <taxon>Candidatus Borkfalkia</taxon>
    </lineage>
</organism>
<reference evidence="3" key="2">
    <citation type="submission" date="2021-04" db="EMBL/GenBank/DDBJ databases">
        <authorList>
            <person name="Gilroy R."/>
        </authorList>
    </citation>
    <scope>NUCLEOTIDE SEQUENCE</scope>
    <source>
        <strain evidence="3">2189</strain>
    </source>
</reference>
<dbReference type="InterPro" id="IPR052710">
    <property type="entry name" value="CAAX_protease"/>
</dbReference>
<feature type="transmembrane region" description="Helical" evidence="1">
    <location>
        <begin position="112"/>
        <end position="136"/>
    </location>
</feature>
<sequence length="321" mass="33818">MDTNKGAPAGAQNKGQNHSLFEQPRKAASGIVYSGAVAAMLIFSLVYAVTLALVAQALGMTTAQLQQTQACRYISYLVSDAAFLAVIAAFVKIYKEGPKQFGFCAFRPRYAVLALLLAFGTLFSLNWVNTGLAALLERFGYTVPAADLPSLEGAGFFGVLLVVALLPAFFEETLLRGIVLSGIKDCGTVAVCLLSGLLFAVLHMNPVQTVYQFICGCLFALIAVRSGSVIPSMIAHFANNAVILLDAKFLFFTNLSGTPLYILCALSAAALLAVLAWLAFFDKSNARKKEGAVKPFLVPAAVGLAVGALVWAVNLASGFGG</sequence>
<proteinExistence type="predicted"/>
<evidence type="ECO:0000256" key="1">
    <source>
        <dbReference type="SAM" id="Phobius"/>
    </source>
</evidence>
<dbReference type="InterPro" id="IPR003675">
    <property type="entry name" value="Rce1/LyrA-like_dom"/>
</dbReference>
<keyword evidence="3" id="KW-0482">Metalloprotease</keyword>
<accession>A0A9D1W1Y7</accession>
<name>A0A9D1W1Y7_9FIRM</name>
<feature type="transmembrane region" description="Helical" evidence="1">
    <location>
        <begin position="210"/>
        <end position="230"/>
    </location>
</feature>
<dbReference type="PANTHER" id="PTHR36435">
    <property type="entry name" value="SLR1288 PROTEIN"/>
    <property type="match status" value="1"/>
</dbReference>
<dbReference type="Proteomes" id="UP000886847">
    <property type="component" value="Unassembled WGS sequence"/>
</dbReference>